<feature type="domain" description="Fungal lipase-type" evidence="2">
    <location>
        <begin position="365"/>
        <end position="502"/>
    </location>
</feature>
<dbReference type="InterPro" id="IPR029058">
    <property type="entry name" value="AB_hydrolase_fold"/>
</dbReference>
<name>A0A803M4V5_CHEQI</name>
<dbReference type="CDD" id="cd00519">
    <property type="entry name" value="Lipase_3"/>
    <property type="match status" value="1"/>
</dbReference>
<reference evidence="3" key="1">
    <citation type="journal article" date="2017" name="Nature">
        <title>The genome of Chenopodium quinoa.</title>
        <authorList>
            <person name="Jarvis D.E."/>
            <person name="Ho Y.S."/>
            <person name="Lightfoot D.J."/>
            <person name="Schmoeckel S.M."/>
            <person name="Li B."/>
            <person name="Borm T.J.A."/>
            <person name="Ohyanagi H."/>
            <person name="Mineta K."/>
            <person name="Michell C.T."/>
            <person name="Saber N."/>
            <person name="Kharbatia N.M."/>
            <person name="Rupper R.R."/>
            <person name="Sharp A.R."/>
            <person name="Dally N."/>
            <person name="Boughton B.A."/>
            <person name="Woo Y.H."/>
            <person name="Gao G."/>
            <person name="Schijlen E.G.W.M."/>
            <person name="Guo X."/>
            <person name="Momin A.A."/>
            <person name="Negrao S."/>
            <person name="Al-Babili S."/>
            <person name="Gehring C."/>
            <person name="Roessner U."/>
            <person name="Jung C."/>
            <person name="Murphy K."/>
            <person name="Arold S.T."/>
            <person name="Gojobori T."/>
            <person name="van der Linden C.G."/>
            <person name="van Loo E.N."/>
            <person name="Jellen E.N."/>
            <person name="Maughan P.J."/>
            <person name="Tester M."/>
        </authorList>
    </citation>
    <scope>NUCLEOTIDE SEQUENCE [LARGE SCALE GENOMIC DNA]</scope>
    <source>
        <strain evidence="3">cv. PI 614886</strain>
    </source>
</reference>
<dbReference type="SMR" id="A0A803M4V5"/>
<dbReference type="OMA" id="CKNRIRA"/>
<proteinExistence type="predicted"/>
<dbReference type="GO" id="GO:0006629">
    <property type="term" value="P:lipid metabolic process"/>
    <property type="evidence" value="ECO:0007669"/>
    <property type="project" value="InterPro"/>
</dbReference>
<evidence type="ECO:0000313" key="3">
    <source>
        <dbReference type="EnsemblPlants" id="AUR62023478-RA:cds"/>
    </source>
</evidence>
<dbReference type="GO" id="GO:0008970">
    <property type="term" value="F:phospholipase A1 activity"/>
    <property type="evidence" value="ECO:0007669"/>
    <property type="project" value="InterPro"/>
</dbReference>
<dbReference type="PANTHER" id="PTHR46483">
    <property type="entry name" value="PHOSPHOLIPASE A1 PLIP2, CHLOROPLASTIC"/>
    <property type="match status" value="1"/>
</dbReference>
<sequence>MACSSMNISTSHIAAARIGILGENGSLRRSSSGEELYKQATIRRSCSDNNLLSSSTRISKLKSIRSFGIFSNPCPTSTSSTHINALLFDTETGNENVTTTVDDNLLSDGEMEEEVEREDRVKRVNWVQRLLELRTRWKGRKEKEVDCRYEEIEEDCNGEDSCLVDYGETQDEVKIDLESFSKLVVHVPWTDAKKFSKLSYLCNKAYSIPELKAHDLQQYHGLHFITSSLEKKAKAIALNAMLAKDSAHQQEDNLENLQQRDYVVSPSVAYEIAASAACHVQSRAKKESHSSTCGDAFYATNREVCPVPRGCNSEMAAQMAATTMTTVVAAKEKEKQAAAKELQSLHSSPCEWFICDDPSTHVRYFVIQGSESLASWQTNLFFEPANFEETDAAVHRGIYEAAKGIYEQLMPEIQNHIESHGEDAKFQFTGHSLGGSLSLLVQMMLMARRAVKPSILLPVVTFGSPFVFCGGEKILKQLQLDESMVQNVIMHRDIVPRAFSCNYPRQVEQVLKRLNKSFRSHPCLNKHKMLYSPTGQVFILQPTEKLSPSHPLLPQGCALYAFDKAQPNLIAHALREFLNTPHPLETLSDPRAYGSEGTILRDHDSSNYTKAVNVVMKQYTKIAFRKIKEEKHMIWPLVSSQYSWTHEGVLQNTSVRKEVVTSV</sequence>
<dbReference type="Gene3D" id="3.40.50.1820">
    <property type="entry name" value="alpha/beta hydrolase"/>
    <property type="match status" value="1"/>
</dbReference>
<evidence type="ECO:0000256" key="1">
    <source>
        <dbReference type="ARBA" id="ARBA00022801"/>
    </source>
</evidence>
<dbReference type="AlphaFoldDB" id="A0A803M4V5"/>
<dbReference type="SUPFAM" id="SSF53474">
    <property type="entry name" value="alpha/beta-Hydrolases"/>
    <property type="match status" value="1"/>
</dbReference>
<dbReference type="Pfam" id="PF01764">
    <property type="entry name" value="Lipase_3"/>
    <property type="match status" value="1"/>
</dbReference>
<keyword evidence="4" id="KW-1185">Reference proteome</keyword>
<keyword evidence="1" id="KW-0378">Hydrolase</keyword>
<dbReference type="Gramene" id="AUR62023478-RA">
    <property type="protein sequence ID" value="AUR62023478-RA:cds"/>
    <property type="gene ID" value="AUR62023478"/>
</dbReference>
<dbReference type="InterPro" id="IPR043367">
    <property type="entry name" value="PLIP1/2/3"/>
</dbReference>
<organism evidence="3 4">
    <name type="scientific">Chenopodium quinoa</name>
    <name type="common">Quinoa</name>
    <dbReference type="NCBI Taxonomy" id="63459"/>
    <lineage>
        <taxon>Eukaryota</taxon>
        <taxon>Viridiplantae</taxon>
        <taxon>Streptophyta</taxon>
        <taxon>Embryophyta</taxon>
        <taxon>Tracheophyta</taxon>
        <taxon>Spermatophyta</taxon>
        <taxon>Magnoliopsida</taxon>
        <taxon>eudicotyledons</taxon>
        <taxon>Gunneridae</taxon>
        <taxon>Pentapetalae</taxon>
        <taxon>Caryophyllales</taxon>
        <taxon>Chenopodiaceae</taxon>
        <taxon>Chenopodioideae</taxon>
        <taxon>Atripliceae</taxon>
        <taxon>Chenopodium</taxon>
    </lineage>
</organism>
<dbReference type="Proteomes" id="UP000596660">
    <property type="component" value="Unplaced"/>
</dbReference>
<evidence type="ECO:0000259" key="2">
    <source>
        <dbReference type="Pfam" id="PF01764"/>
    </source>
</evidence>
<dbReference type="PANTHER" id="PTHR46483:SF1">
    <property type="entry name" value="PHOSPHOLIPASE A1 PLIP1, CHLOROPLASTIC"/>
    <property type="match status" value="1"/>
</dbReference>
<protein>
    <recommendedName>
        <fullName evidence="2">Fungal lipase-type domain-containing protein</fullName>
    </recommendedName>
</protein>
<dbReference type="EnsemblPlants" id="AUR62023478-RA">
    <property type="protein sequence ID" value="AUR62023478-RA:cds"/>
    <property type="gene ID" value="AUR62023478"/>
</dbReference>
<reference evidence="3" key="2">
    <citation type="submission" date="2021-03" db="UniProtKB">
        <authorList>
            <consortium name="EnsemblPlants"/>
        </authorList>
    </citation>
    <scope>IDENTIFICATION</scope>
</reference>
<dbReference type="InterPro" id="IPR002921">
    <property type="entry name" value="Fungal_lipase-type"/>
</dbReference>
<gene>
    <name evidence="3" type="primary">LOC110725163</name>
</gene>
<accession>A0A803M4V5</accession>
<evidence type="ECO:0000313" key="4">
    <source>
        <dbReference type="Proteomes" id="UP000596660"/>
    </source>
</evidence>